<accession>A0ABN3WVZ0</accession>
<protein>
    <submittedName>
        <fullName evidence="1">Uncharacterized protein</fullName>
    </submittedName>
</protein>
<dbReference type="Proteomes" id="UP001501102">
    <property type="component" value="Unassembled WGS sequence"/>
</dbReference>
<dbReference type="EMBL" id="BAAAXZ010000104">
    <property type="protein sequence ID" value="GAA2929971.1"/>
    <property type="molecule type" value="Genomic_DNA"/>
</dbReference>
<evidence type="ECO:0000313" key="1">
    <source>
        <dbReference type="EMBL" id="GAA2929971.1"/>
    </source>
</evidence>
<organism evidence="1 2">
    <name type="scientific">Streptomyces thioluteus</name>
    <dbReference type="NCBI Taxonomy" id="66431"/>
    <lineage>
        <taxon>Bacteria</taxon>
        <taxon>Bacillati</taxon>
        <taxon>Actinomycetota</taxon>
        <taxon>Actinomycetes</taxon>
        <taxon>Kitasatosporales</taxon>
        <taxon>Streptomycetaceae</taxon>
        <taxon>Streptomyces</taxon>
    </lineage>
</organism>
<comment type="caution">
    <text evidence="1">The sequence shown here is derived from an EMBL/GenBank/DDBJ whole genome shotgun (WGS) entry which is preliminary data.</text>
</comment>
<proteinExistence type="predicted"/>
<sequence length="106" mass="10975">MRCIAGNPGTEDEVELLQRAADVGAGGHVGPERAVEVGDEGEATALRAGTKTGSSAGHRVRTGFHSRRVLTVSGSLKPWAAFWRASRRERTCPAAAVQVSACCGSG</sequence>
<reference evidence="1 2" key="1">
    <citation type="journal article" date="2019" name="Int. J. Syst. Evol. Microbiol.">
        <title>The Global Catalogue of Microorganisms (GCM) 10K type strain sequencing project: providing services to taxonomists for standard genome sequencing and annotation.</title>
        <authorList>
            <consortium name="The Broad Institute Genomics Platform"/>
            <consortium name="The Broad Institute Genome Sequencing Center for Infectious Disease"/>
            <person name="Wu L."/>
            <person name="Ma J."/>
        </authorList>
    </citation>
    <scope>NUCLEOTIDE SEQUENCE [LARGE SCALE GENOMIC DNA]</scope>
    <source>
        <strain evidence="1 2">JCM 4087</strain>
    </source>
</reference>
<keyword evidence="2" id="KW-1185">Reference proteome</keyword>
<name>A0ABN3WVZ0_STRTU</name>
<evidence type="ECO:0000313" key="2">
    <source>
        <dbReference type="Proteomes" id="UP001501102"/>
    </source>
</evidence>
<gene>
    <name evidence="1" type="ORF">GCM10020221_27210</name>
</gene>